<evidence type="ECO:0000313" key="4">
    <source>
        <dbReference type="EMBL" id="SUZ91844.1"/>
    </source>
</evidence>
<dbReference type="Gene3D" id="6.10.250.290">
    <property type="match status" value="1"/>
</dbReference>
<dbReference type="GO" id="GO:1990904">
    <property type="term" value="C:ribonucleoprotein complex"/>
    <property type="evidence" value="ECO:0007669"/>
    <property type="project" value="UniProtKB-KW"/>
</dbReference>
<organism evidence="4">
    <name type="scientific">marine metagenome</name>
    <dbReference type="NCBI Taxonomy" id="408172"/>
    <lineage>
        <taxon>unclassified sequences</taxon>
        <taxon>metagenomes</taxon>
        <taxon>ecological metagenomes</taxon>
    </lineage>
</organism>
<dbReference type="InterPro" id="IPR022973">
    <property type="entry name" value="Ribosomal_uL10_bac"/>
</dbReference>
<protein>
    <recommendedName>
        <fullName evidence="5">50S ribosomal protein L10</fullName>
    </recommendedName>
</protein>
<dbReference type="PANTHER" id="PTHR11560">
    <property type="entry name" value="39S RIBOSOMAL PROTEIN L10, MITOCHONDRIAL"/>
    <property type="match status" value="1"/>
</dbReference>
<keyword evidence="2" id="KW-0689">Ribosomal protein</keyword>
<gene>
    <name evidence="4" type="ORF">METZ01_LOCUS44698</name>
</gene>
<dbReference type="EMBL" id="UINC01002010">
    <property type="protein sequence ID" value="SUZ91844.1"/>
    <property type="molecule type" value="Genomic_DNA"/>
</dbReference>
<evidence type="ECO:0000256" key="3">
    <source>
        <dbReference type="ARBA" id="ARBA00023274"/>
    </source>
</evidence>
<dbReference type="AlphaFoldDB" id="A0A381RKS8"/>
<evidence type="ECO:0000256" key="1">
    <source>
        <dbReference type="ARBA" id="ARBA00008889"/>
    </source>
</evidence>
<comment type="similarity">
    <text evidence="1">Belongs to the universal ribosomal protein uL10 family.</text>
</comment>
<dbReference type="Pfam" id="PF00466">
    <property type="entry name" value="Ribosomal_L10"/>
    <property type="match status" value="1"/>
</dbReference>
<dbReference type="CDD" id="cd05797">
    <property type="entry name" value="Ribosomal_L10"/>
    <property type="match status" value="1"/>
</dbReference>
<keyword evidence="3" id="KW-0687">Ribonucleoprotein</keyword>
<dbReference type="GO" id="GO:0005840">
    <property type="term" value="C:ribosome"/>
    <property type="evidence" value="ECO:0007669"/>
    <property type="project" value="UniProtKB-KW"/>
</dbReference>
<dbReference type="InterPro" id="IPR043141">
    <property type="entry name" value="Ribosomal_uL10-like_sf"/>
</dbReference>
<dbReference type="InterPro" id="IPR047865">
    <property type="entry name" value="Ribosomal_uL10_bac_type"/>
</dbReference>
<dbReference type="InterPro" id="IPR001790">
    <property type="entry name" value="Ribosomal_uL10"/>
</dbReference>
<evidence type="ECO:0000256" key="2">
    <source>
        <dbReference type="ARBA" id="ARBA00022980"/>
    </source>
</evidence>
<dbReference type="HAMAP" id="MF_00362">
    <property type="entry name" value="Ribosomal_uL10"/>
    <property type="match status" value="1"/>
</dbReference>
<dbReference type="NCBIfam" id="NF000955">
    <property type="entry name" value="PRK00099.1-1"/>
    <property type="match status" value="1"/>
</dbReference>
<evidence type="ECO:0008006" key="5">
    <source>
        <dbReference type="Google" id="ProtNLM"/>
    </source>
</evidence>
<sequence>MPSKNNITQVEILTEKIGKAKAIYFTDFLGLDVSSITELRSQFFQASIEYTVAKNTLIKLAAQNNQIEGIEEFFSGPTALAISYNESIIPAKILKVFEKTHEKPTVKGIIFEGEVLQGDEFNRIATLPSREESLTQLVAMFISPLTMFVNTLNASMSELVGVLRSLKEKKSE</sequence>
<dbReference type="SUPFAM" id="SSF160369">
    <property type="entry name" value="Ribosomal protein L10-like"/>
    <property type="match status" value="1"/>
</dbReference>
<dbReference type="Gene3D" id="3.30.70.1730">
    <property type="match status" value="1"/>
</dbReference>
<proteinExistence type="inferred from homology"/>
<name>A0A381RKS8_9ZZZZ</name>
<reference evidence="4" key="1">
    <citation type="submission" date="2018-05" db="EMBL/GenBank/DDBJ databases">
        <authorList>
            <person name="Lanie J.A."/>
            <person name="Ng W.-L."/>
            <person name="Kazmierczak K.M."/>
            <person name="Andrzejewski T.M."/>
            <person name="Davidsen T.M."/>
            <person name="Wayne K.J."/>
            <person name="Tettelin H."/>
            <person name="Glass J.I."/>
            <person name="Rusch D."/>
            <person name="Podicherti R."/>
            <person name="Tsui H.-C.T."/>
            <person name="Winkler M.E."/>
        </authorList>
    </citation>
    <scope>NUCLEOTIDE SEQUENCE</scope>
</reference>
<accession>A0A381RKS8</accession>